<keyword evidence="9 13" id="KW-0238">DNA-binding</keyword>
<dbReference type="PANTHER" id="PTHR30194:SF3">
    <property type="entry name" value="CROSSOVER JUNCTION ENDODEOXYRIBONUCLEASE RUVC"/>
    <property type="match status" value="1"/>
</dbReference>
<dbReference type="GO" id="GO:0006281">
    <property type="term" value="P:DNA repair"/>
    <property type="evidence" value="ECO:0007669"/>
    <property type="project" value="UniProtKB-UniRule"/>
</dbReference>
<feature type="binding site" evidence="13">
    <location>
        <position position="140"/>
    </location>
    <ligand>
        <name>Mg(2+)</name>
        <dbReference type="ChEBI" id="CHEBI:18420"/>
        <label>1</label>
    </ligand>
</feature>
<dbReference type="NCBIfam" id="TIGR00228">
    <property type="entry name" value="ruvC"/>
    <property type="match status" value="1"/>
</dbReference>
<dbReference type="PATRIC" id="fig|1341156.4.peg.113"/>
<feature type="active site" evidence="13">
    <location>
        <position position="67"/>
    </location>
</feature>
<dbReference type="OrthoDB" id="9805499at2"/>
<feature type="binding site" evidence="13">
    <location>
        <position position="7"/>
    </location>
    <ligand>
        <name>Mg(2+)</name>
        <dbReference type="ChEBI" id="CHEBI:18420"/>
        <label>1</label>
    </ligand>
</feature>
<dbReference type="InterPro" id="IPR002176">
    <property type="entry name" value="X-over_junc_endoDNase_RuvC"/>
</dbReference>
<evidence type="ECO:0000256" key="1">
    <source>
        <dbReference type="ARBA" id="ARBA00009518"/>
    </source>
</evidence>
<protein>
    <recommendedName>
        <fullName evidence="13 14">Crossover junction endodeoxyribonuclease RuvC</fullName>
        <ecNumber evidence="13 14">3.1.21.10</ecNumber>
    </recommendedName>
    <alternativeName>
        <fullName evidence="13">Holliday junction nuclease RuvC</fullName>
    </alternativeName>
    <alternativeName>
        <fullName evidence="13">Holliday junction resolvase RuvC</fullName>
    </alternativeName>
</protein>
<sequence>MRIMGIDPGYGIVGYGVVEYSHGHFTPIKAGTIKTPSDLEFLKRLRVIYLDMQGLIEHYRPDEIAVEKLFFNTNITTGIDVAQARGVTLLPAVMQNLPVYEYTPLQVKSSIVGYGYAEKKQVQEMVRSMLHLAQIIKPDDAADAMAIAITHGLSLNTRRVMEKFDKAAK</sequence>
<dbReference type="GO" id="GO:0003677">
    <property type="term" value="F:DNA binding"/>
    <property type="evidence" value="ECO:0007669"/>
    <property type="project" value="UniProtKB-KW"/>
</dbReference>
<dbReference type="GO" id="GO:0006310">
    <property type="term" value="P:DNA recombination"/>
    <property type="evidence" value="ECO:0007669"/>
    <property type="project" value="UniProtKB-UniRule"/>
</dbReference>
<comment type="cofactor">
    <cofactor evidence="13">
        <name>Mg(2+)</name>
        <dbReference type="ChEBI" id="CHEBI:18420"/>
    </cofactor>
    <text evidence="13">Binds 2 Mg(2+) ion per subunit.</text>
</comment>
<keyword evidence="7 13" id="KW-0378">Hydrolase</keyword>
<evidence type="ECO:0000256" key="2">
    <source>
        <dbReference type="ARBA" id="ARBA00022490"/>
    </source>
</evidence>
<keyword evidence="3 13" id="KW-0540">Nuclease</keyword>
<dbReference type="PRINTS" id="PR00696">
    <property type="entry name" value="RSOLVASERUVC"/>
</dbReference>
<dbReference type="GO" id="GO:0000287">
    <property type="term" value="F:magnesium ion binding"/>
    <property type="evidence" value="ECO:0007669"/>
    <property type="project" value="UniProtKB-UniRule"/>
</dbReference>
<evidence type="ECO:0000256" key="13">
    <source>
        <dbReference type="HAMAP-Rule" id="MF_00034"/>
    </source>
</evidence>
<dbReference type="InterPro" id="IPR020563">
    <property type="entry name" value="X-over_junc_endoDNase_Mg_BS"/>
</dbReference>
<evidence type="ECO:0000256" key="9">
    <source>
        <dbReference type="ARBA" id="ARBA00023125"/>
    </source>
</evidence>
<comment type="subcellular location">
    <subcellularLocation>
        <location evidence="13">Cytoplasm</location>
    </subcellularLocation>
</comment>
<dbReference type="InterPro" id="IPR036397">
    <property type="entry name" value="RNaseH_sf"/>
</dbReference>
<evidence type="ECO:0000256" key="6">
    <source>
        <dbReference type="ARBA" id="ARBA00022763"/>
    </source>
</evidence>
<dbReference type="SUPFAM" id="SSF53098">
    <property type="entry name" value="Ribonuclease H-like"/>
    <property type="match status" value="1"/>
</dbReference>
<evidence type="ECO:0000256" key="10">
    <source>
        <dbReference type="ARBA" id="ARBA00023172"/>
    </source>
</evidence>
<comment type="similarity">
    <text evidence="1 13">Belongs to the RuvC family.</text>
</comment>
<comment type="caution">
    <text evidence="15">The sequence shown here is derived from an EMBL/GenBank/DDBJ whole genome shotgun (WGS) entry which is preliminary data.</text>
</comment>
<dbReference type="HAMAP" id="MF_00034">
    <property type="entry name" value="RuvC"/>
    <property type="match status" value="1"/>
</dbReference>
<evidence type="ECO:0000256" key="7">
    <source>
        <dbReference type="ARBA" id="ARBA00022801"/>
    </source>
</evidence>
<name>A0A011VZ50_RUMAL</name>
<comment type="subunit">
    <text evidence="13">Homodimer which binds Holliday junction (HJ) DNA. The HJ becomes 2-fold symmetrical on binding to RuvC with unstacked arms; it has a different conformation from HJ DNA in complex with RuvA. In the full resolvosome a probable DNA-RuvA(4)-RuvB(12)-RuvC(2) complex forms which resolves the HJ.</text>
</comment>
<comment type="function">
    <text evidence="13">The RuvA-RuvB-RuvC complex processes Holliday junction (HJ) DNA during genetic recombination and DNA repair. Endonuclease that resolves HJ intermediates. Cleaves cruciform DNA by making single-stranded nicks across the HJ at symmetrical positions within the homologous arms, yielding a 5'-phosphate and a 3'-hydroxyl group; requires a central core of homology in the junction. The consensus cleavage sequence is 5'-(A/T)TT(C/G)-3'. Cleavage occurs on the 3'-side of the TT dinucleotide at the point of strand exchange. HJ branch migration catalyzed by RuvA-RuvB allows RuvC to scan DNA until it finds its consensus sequence, where it cleaves and resolves the cruciform DNA.</text>
</comment>
<comment type="catalytic activity">
    <reaction evidence="12 13">
        <text>Endonucleolytic cleavage at a junction such as a reciprocal single-stranded crossover between two homologous DNA duplexes (Holliday junction).</text>
        <dbReference type="EC" id="3.1.21.10"/>
    </reaction>
</comment>
<dbReference type="Gene3D" id="3.30.420.10">
    <property type="entry name" value="Ribonuclease H-like superfamily/Ribonuclease H"/>
    <property type="match status" value="1"/>
</dbReference>
<evidence type="ECO:0000313" key="15">
    <source>
        <dbReference type="EMBL" id="EXM40596.1"/>
    </source>
</evidence>
<keyword evidence="10 13" id="KW-0233">DNA recombination</keyword>
<keyword evidence="5 13" id="KW-0255">Endonuclease</keyword>
<dbReference type="NCBIfam" id="NF000711">
    <property type="entry name" value="PRK00039.2-1"/>
    <property type="match status" value="1"/>
</dbReference>
<dbReference type="InterPro" id="IPR012337">
    <property type="entry name" value="RNaseH-like_sf"/>
</dbReference>
<evidence type="ECO:0000256" key="4">
    <source>
        <dbReference type="ARBA" id="ARBA00022723"/>
    </source>
</evidence>
<accession>A0A011VZ50</accession>
<evidence type="ECO:0000256" key="14">
    <source>
        <dbReference type="NCBIfam" id="TIGR00228"/>
    </source>
</evidence>
<evidence type="ECO:0000256" key="5">
    <source>
        <dbReference type="ARBA" id="ARBA00022759"/>
    </source>
</evidence>
<dbReference type="CDD" id="cd16962">
    <property type="entry name" value="RuvC"/>
    <property type="match status" value="1"/>
</dbReference>
<proteinExistence type="inferred from homology"/>
<dbReference type="FunFam" id="3.30.420.10:FF:000002">
    <property type="entry name" value="Crossover junction endodeoxyribonuclease RuvC"/>
    <property type="match status" value="1"/>
</dbReference>
<gene>
    <name evidence="13" type="primary">ruvC</name>
    <name evidence="15" type="ORF">RASY3_01955</name>
</gene>
<evidence type="ECO:0000256" key="8">
    <source>
        <dbReference type="ARBA" id="ARBA00022842"/>
    </source>
</evidence>
<dbReference type="Proteomes" id="UP000021369">
    <property type="component" value="Unassembled WGS sequence"/>
</dbReference>
<feature type="binding site" evidence="13">
    <location>
        <position position="67"/>
    </location>
    <ligand>
        <name>Mg(2+)</name>
        <dbReference type="ChEBI" id="CHEBI:18420"/>
        <label>2</label>
    </ligand>
</feature>
<dbReference type="GO" id="GO:0008821">
    <property type="term" value="F:crossover junction DNA endonuclease activity"/>
    <property type="evidence" value="ECO:0007669"/>
    <property type="project" value="UniProtKB-UniRule"/>
</dbReference>
<dbReference type="EC" id="3.1.21.10" evidence="13 14"/>
<reference evidence="15 16" key="1">
    <citation type="submission" date="2013-06" db="EMBL/GenBank/DDBJ databases">
        <title>Rumen cellulosomics: divergent fiber-degrading strategies revealed by comparative genome-wide analysis of six Ruminococcal strains.</title>
        <authorList>
            <person name="Dassa B."/>
            <person name="Borovok I."/>
            <person name="Lamed R."/>
            <person name="Flint H."/>
            <person name="Yeoman C.J."/>
            <person name="White B."/>
            <person name="Bayer E.A."/>
        </authorList>
    </citation>
    <scope>NUCLEOTIDE SEQUENCE [LARGE SCALE GENOMIC DNA]</scope>
    <source>
        <strain evidence="15 16">SY3</strain>
    </source>
</reference>
<evidence type="ECO:0000256" key="3">
    <source>
        <dbReference type="ARBA" id="ARBA00022722"/>
    </source>
</evidence>
<feature type="active site" evidence="13">
    <location>
        <position position="140"/>
    </location>
</feature>
<keyword evidence="2 13" id="KW-0963">Cytoplasm</keyword>
<keyword evidence="16" id="KW-1185">Reference proteome</keyword>
<keyword evidence="6 13" id="KW-0227">DNA damage</keyword>
<dbReference type="GO" id="GO:0005737">
    <property type="term" value="C:cytoplasm"/>
    <property type="evidence" value="ECO:0007669"/>
    <property type="project" value="UniProtKB-SubCell"/>
</dbReference>
<organism evidence="15 16">
    <name type="scientific">Ruminococcus albus SY3</name>
    <dbReference type="NCBI Taxonomy" id="1341156"/>
    <lineage>
        <taxon>Bacteria</taxon>
        <taxon>Bacillati</taxon>
        <taxon>Bacillota</taxon>
        <taxon>Clostridia</taxon>
        <taxon>Eubacteriales</taxon>
        <taxon>Oscillospiraceae</taxon>
        <taxon>Ruminococcus</taxon>
    </lineage>
</organism>
<evidence type="ECO:0000313" key="16">
    <source>
        <dbReference type="Proteomes" id="UP000021369"/>
    </source>
</evidence>
<dbReference type="PANTHER" id="PTHR30194">
    <property type="entry name" value="CROSSOVER JUNCTION ENDODEOXYRIBONUCLEASE RUVC"/>
    <property type="match status" value="1"/>
</dbReference>
<keyword evidence="8 13" id="KW-0460">Magnesium</keyword>
<dbReference type="AlphaFoldDB" id="A0A011VZ50"/>
<evidence type="ECO:0000256" key="11">
    <source>
        <dbReference type="ARBA" id="ARBA00023204"/>
    </source>
</evidence>
<keyword evidence="4 13" id="KW-0479">Metal-binding</keyword>
<feature type="active site" evidence="13">
    <location>
        <position position="7"/>
    </location>
</feature>
<dbReference type="Pfam" id="PF02075">
    <property type="entry name" value="RuvC"/>
    <property type="match status" value="1"/>
</dbReference>
<dbReference type="GO" id="GO:0048476">
    <property type="term" value="C:Holliday junction resolvase complex"/>
    <property type="evidence" value="ECO:0007669"/>
    <property type="project" value="UniProtKB-UniRule"/>
</dbReference>
<dbReference type="PROSITE" id="PS01321">
    <property type="entry name" value="RUVC"/>
    <property type="match status" value="1"/>
</dbReference>
<evidence type="ECO:0000256" key="12">
    <source>
        <dbReference type="ARBA" id="ARBA00029354"/>
    </source>
</evidence>
<dbReference type="EMBL" id="JEOB01000001">
    <property type="protein sequence ID" value="EXM40596.1"/>
    <property type="molecule type" value="Genomic_DNA"/>
</dbReference>
<keyword evidence="11 13" id="KW-0234">DNA repair</keyword>